<dbReference type="RefSeq" id="WP_174410562.1">
    <property type="nucleotide sequence ID" value="NZ_BLVP01000010.1"/>
</dbReference>
<dbReference type="Proteomes" id="UP000503820">
    <property type="component" value="Unassembled WGS sequence"/>
</dbReference>
<evidence type="ECO:0000313" key="3">
    <source>
        <dbReference type="Proteomes" id="UP000503820"/>
    </source>
</evidence>
<organism evidence="2 3">
    <name type="scientific">Desulfovibrio psychrotolerans</name>
    <dbReference type="NCBI Taxonomy" id="415242"/>
    <lineage>
        <taxon>Bacteria</taxon>
        <taxon>Pseudomonadati</taxon>
        <taxon>Thermodesulfobacteriota</taxon>
        <taxon>Desulfovibrionia</taxon>
        <taxon>Desulfovibrionales</taxon>
        <taxon>Desulfovibrionaceae</taxon>
        <taxon>Desulfovibrio</taxon>
    </lineage>
</organism>
<proteinExistence type="predicted"/>
<feature type="domain" description="HDOD" evidence="1">
    <location>
        <begin position="151"/>
        <end position="346"/>
    </location>
</feature>
<name>A0A7J0BW55_9BACT</name>
<comment type="caution">
    <text evidence="2">The sequence shown here is derived from an EMBL/GenBank/DDBJ whole genome shotgun (WGS) entry which is preliminary data.</text>
</comment>
<gene>
    <name evidence="2" type="ORF">DSM19430T_26330</name>
</gene>
<dbReference type="PANTHER" id="PTHR33525:SF3">
    <property type="entry name" value="RIBONUCLEASE Y"/>
    <property type="match status" value="1"/>
</dbReference>
<dbReference type="EMBL" id="BLVP01000010">
    <property type="protein sequence ID" value="GFM37949.1"/>
    <property type="molecule type" value="Genomic_DNA"/>
</dbReference>
<dbReference type="Gene3D" id="1.10.3210.10">
    <property type="entry name" value="Hypothetical protein af1432"/>
    <property type="match status" value="1"/>
</dbReference>
<dbReference type="InterPro" id="IPR013976">
    <property type="entry name" value="HDOD"/>
</dbReference>
<keyword evidence="3" id="KW-1185">Reference proteome</keyword>
<dbReference type="InterPro" id="IPR003607">
    <property type="entry name" value="HD/PDEase_dom"/>
</dbReference>
<dbReference type="SMART" id="SM00471">
    <property type="entry name" value="HDc"/>
    <property type="match status" value="1"/>
</dbReference>
<dbReference type="AlphaFoldDB" id="A0A7J0BW55"/>
<reference evidence="2 3" key="1">
    <citation type="submission" date="2020-05" db="EMBL/GenBank/DDBJ databases">
        <title>Draft genome sequence of Desulfovibrio psychrotolerans JS1T.</title>
        <authorList>
            <person name="Ueno A."/>
            <person name="Tamazawa S."/>
            <person name="Tamamura S."/>
            <person name="Murakami T."/>
            <person name="Kiyama T."/>
            <person name="Inomata H."/>
            <person name="Amano Y."/>
            <person name="Miyakawa K."/>
            <person name="Tamaki H."/>
            <person name="Naganuma T."/>
            <person name="Kaneko K."/>
        </authorList>
    </citation>
    <scope>NUCLEOTIDE SEQUENCE [LARGE SCALE GENOMIC DNA]</scope>
    <source>
        <strain evidence="2 3">JS1</strain>
    </source>
</reference>
<evidence type="ECO:0000259" key="1">
    <source>
        <dbReference type="PROSITE" id="PS51833"/>
    </source>
</evidence>
<evidence type="ECO:0000313" key="2">
    <source>
        <dbReference type="EMBL" id="GFM37949.1"/>
    </source>
</evidence>
<dbReference type="CDD" id="cd00077">
    <property type="entry name" value="HDc"/>
    <property type="match status" value="1"/>
</dbReference>
<sequence>MGKLHIDELRPGMRLQSDVFGMRNRKLFPAGTVLEDRQITAMKAWGVTEAEIEGVSRKDLADQPGPEIPPQMLEAARGVVDDCFRGTHTGNEFMEEFHRLCVLRTAMRIQQGTFSPMLSSQLDELRTQCADRNTERRPESARMLVATEVKLLSFPHVYTHILREMQSPACSARRLGEIVSRDTGLTAKILRLVNSPFYGFPARIDTVERAITILGANELTTLALGISAVNIFGSVPSDVLNMRHFWEHSISCGVLARLIAGHIPGLSEERFFVGGLLHDIGMLLMLRCTPKAQCCALLHSRDNKVPLEEAERHTYGFDHAEVGGLLLKAWSIPQTLAHMVRNHHSPQKNQPLLDAAIIHLADMLALGLRSNDYSAFYAPKISPQVLDAVGLPPSALEPMLIQHHRQMSEMIHVFFAGGLA</sequence>
<dbReference type="PROSITE" id="PS51833">
    <property type="entry name" value="HDOD"/>
    <property type="match status" value="1"/>
</dbReference>
<dbReference type="PANTHER" id="PTHR33525">
    <property type="match status" value="1"/>
</dbReference>
<dbReference type="Pfam" id="PF08668">
    <property type="entry name" value="HDOD"/>
    <property type="match status" value="1"/>
</dbReference>
<dbReference type="SUPFAM" id="SSF109604">
    <property type="entry name" value="HD-domain/PDEase-like"/>
    <property type="match status" value="1"/>
</dbReference>
<dbReference type="GO" id="GO:0016787">
    <property type="term" value="F:hydrolase activity"/>
    <property type="evidence" value="ECO:0007669"/>
    <property type="project" value="UniProtKB-KW"/>
</dbReference>
<keyword evidence="2" id="KW-0378">Hydrolase</keyword>
<protein>
    <submittedName>
        <fullName evidence="2">Phosphohydrolase</fullName>
    </submittedName>
</protein>
<accession>A0A7J0BW55</accession>
<dbReference type="InterPro" id="IPR052340">
    <property type="entry name" value="RNase_Y/CdgJ"/>
</dbReference>